<evidence type="ECO:0000313" key="2">
    <source>
        <dbReference type="Proteomes" id="UP000187406"/>
    </source>
</evidence>
<dbReference type="InParanoid" id="A0A1Q3BM74"/>
<protein>
    <submittedName>
        <fullName evidence="1">Uncharacterized protein</fullName>
    </submittedName>
</protein>
<organism evidence="1 2">
    <name type="scientific">Cephalotus follicularis</name>
    <name type="common">Albany pitcher plant</name>
    <dbReference type="NCBI Taxonomy" id="3775"/>
    <lineage>
        <taxon>Eukaryota</taxon>
        <taxon>Viridiplantae</taxon>
        <taxon>Streptophyta</taxon>
        <taxon>Embryophyta</taxon>
        <taxon>Tracheophyta</taxon>
        <taxon>Spermatophyta</taxon>
        <taxon>Magnoliopsida</taxon>
        <taxon>eudicotyledons</taxon>
        <taxon>Gunneridae</taxon>
        <taxon>Pentapetalae</taxon>
        <taxon>rosids</taxon>
        <taxon>fabids</taxon>
        <taxon>Oxalidales</taxon>
        <taxon>Cephalotaceae</taxon>
        <taxon>Cephalotus</taxon>
    </lineage>
</organism>
<dbReference type="AlphaFoldDB" id="A0A1Q3BM74"/>
<reference evidence="2" key="1">
    <citation type="submission" date="2016-04" db="EMBL/GenBank/DDBJ databases">
        <title>Cephalotus genome sequencing.</title>
        <authorList>
            <person name="Fukushima K."/>
            <person name="Hasebe M."/>
            <person name="Fang X."/>
        </authorList>
    </citation>
    <scope>NUCLEOTIDE SEQUENCE [LARGE SCALE GENOMIC DNA]</scope>
    <source>
        <strain evidence="2">cv. St1</strain>
    </source>
</reference>
<comment type="caution">
    <text evidence="1">The sequence shown here is derived from an EMBL/GenBank/DDBJ whole genome shotgun (WGS) entry which is preliminary data.</text>
</comment>
<evidence type="ECO:0000313" key="1">
    <source>
        <dbReference type="EMBL" id="GAV69136.1"/>
    </source>
</evidence>
<dbReference type="OrthoDB" id="1938922at2759"/>
<feature type="non-terminal residue" evidence="1">
    <location>
        <position position="1"/>
    </location>
</feature>
<name>A0A1Q3BM74_CEPFO</name>
<feature type="non-terminal residue" evidence="1">
    <location>
        <position position="105"/>
    </location>
</feature>
<keyword evidence="2" id="KW-1185">Reference proteome</keyword>
<dbReference type="EMBL" id="BDDD01000692">
    <property type="protein sequence ID" value="GAV69136.1"/>
    <property type="molecule type" value="Genomic_DNA"/>
</dbReference>
<dbReference type="Proteomes" id="UP000187406">
    <property type="component" value="Unassembled WGS sequence"/>
</dbReference>
<gene>
    <name evidence="1" type="ORF">CFOL_v3_12637</name>
</gene>
<sequence>APSPSPMPIKKLSPAQLKERREKGRCFNCNEKFGPGHRSKKLFLIEGCWCDGGDNDVNMEVEDMAVLQEAETPEISIHAIPGLRTPQTMKVQACIAQRGITILVD</sequence>
<accession>A0A1Q3BM74</accession>
<proteinExistence type="predicted"/>